<organism evidence="1 2">
    <name type="scientific">Ataeniobius toweri</name>
    <dbReference type="NCBI Taxonomy" id="208326"/>
    <lineage>
        <taxon>Eukaryota</taxon>
        <taxon>Metazoa</taxon>
        <taxon>Chordata</taxon>
        <taxon>Craniata</taxon>
        <taxon>Vertebrata</taxon>
        <taxon>Euteleostomi</taxon>
        <taxon>Actinopterygii</taxon>
        <taxon>Neopterygii</taxon>
        <taxon>Teleostei</taxon>
        <taxon>Neoteleostei</taxon>
        <taxon>Acanthomorphata</taxon>
        <taxon>Ovalentaria</taxon>
        <taxon>Atherinomorphae</taxon>
        <taxon>Cyprinodontiformes</taxon>
        <taxon>Goodeidae</taxon>
        <taxon>Ataeniobius</taxon>
    </lineage>
</organism>
<keyword evidence="2" id="KW-1185">Reference proteome</keyword>
<dbReference type="Proteomes" id="UP001345963">
    <property type="component" value="Unassembled WGS sequence"/>
</dbReference>
<sequence>MGQLFSRYCYDGEISSQDACDQPENDESMGCTHHLLGSSLILQQLKPILPGSTSFSLIQLPLHRLAVPPVPVPVPYHIPEQ</sequence>
<proteinExistence type="predicted"/>
<evidence type="ECO:0000313" key="2">
    <source>
        <dbReference type="Proteomes" id="UP001345963"/>
    </source>
</evidence>
<protein>
    <submittedName>
        <fullName evidence="1">Uncharacterized protein</fullName>
    </submittedName>
</protein>
<evidence type="ECO:0000313" key="1">
    <source>
        <dbReference type="EMBL" id="MED6246335.1"/>
    </source>
</evidence>
<gene>
    <name evidence="1" type="ORF">ATANTOWER_016170</name>
</gene>
<reference evidence="1 2" key="1">
    <citation type="submission" date="2021-07" db="EMBL/GenBank/DDBJ databases">
        <authorList>
            <person name="Palmer J.M."/>
        </authorList>
    </citation>
    <scope>NUCLEOTIDE SEQUENCE [LARGE SCALE GENOMIC DNA]</scope>
    <source>
        <strain evidence="1 2">AT_MEX2019</strain>
        <tissue evidence="1">Muscle</tissue>
    </source>
</reference>
<accession>A0ABU7B8B5</accession>
<dbReference type="EMBL" id="JAHUTI010042688">
    <property type="protein sequence ID" value="MED6246335.1"/>
    <property type="molecule type" value="Genomic_DNA"/>
</dbReference>
<comment type="caution">
    <text evidence="1">The sequence shown here is derived from an EMBL/GenBank/DDBJ whole genome shotgun (WGS) entry which is preliminary data.</text>
</comment>
<name>A0ABU7B8B5_9TELE</name>